<dbReference type="PANTHER" id="PTHR30629:SF2">
    <property type="entry name" value="PROPHAGE INTEGRASE INTS-RELATED"/>
    <property type="match status" value="1"/>
</dbReference>
<evidence type="ECO:0000313" key="6">
    <source>
        <dbReference type="EMBL" id="KAB7572147.1"/>
    </source>
</evidence>
<dbReference type="PROSITE" id="PS51898">
    <property type="entry name" value="TYR_RECOMBINASE"/>
    <property type="match status" value="1"/>
</dbReference>
<dbReference type="EMBL" id="WEFP01000015">
    <property type="protein sequence ID" value="KAB7572147.1"/>
    <property type="molecule type" value="Genomic_DNA"/>
</dbReference>
<proteinExistence type="inferred from homology"/>
<organism evidence="8 11">
    <name type="scientific">Enterococcus faecium</name>
    <name type="common">Streptococcus faecium</name>
    <dbReference type="NCBI Taxonomy" id="1352"/>
    <lineage>
        <taxon>Bacteria</taxon>
        <taxon>Bacillati</taxon>
        <taxon>Bacillota</taxon>
        <taxon>Bacilli</taxon>
        <taxon>Lactobacillales</taxon>
        <taxon>Enterococcaceae</taxon>
        <taxon>Enterococcus</taxon>
    </lineage>
</organism>
<evidence type="ECO:0000313" key="8">
    <source>
        <dbReference type="EMBL" id="KWX17703.1"/>
    </source>
</evidence>
<dbReference type="EMBL" id="LRHK01000001">
    <property type="protein sequence ID" value="KWX17703.1"/>
    <property type="molecule type" value="Genomic_DNA"/>
</dbReference>
<evidence type="ECO:0000313" key="9">
    <source>
        <dbReference type="EMBL" id="PZM55982.1"/>
    </source>
</evidence>
<evidence type="ECO:0000313" key="13">
    <source>
        <dbReference type="Proteomes" id="UP000249070"/>
    </source>
</evidence>
<dbReference type="InterPro" id="IPR004107">
    <property type="entry name" value="Integrase_SAM-like_N"/>
</dbReference>
<dbReference type="EMBL" id="QHGU01000024">
    <property type="protein sequence ID" value="PZM55982.1"/>
    <property type="molecule type" value="Genomic_DNA"/>
</dbReference>
<dbReference type="PANTHER" id="PTHR30629">
    <property type="entry name" value="PROPHAGE INTEGRASE"/>
    <property type="match status" value="1"/>
</dbReference>
<comment type="caution">
    <text evidence="8">The sequence shown here is derived from an EMBL/GenBank/DDBJ whole genome shotgun (WGS) entry which is preliminary data.</text>
</comment>
<dbReference type="InterPro" id="IPR028259">
    <property type="entry name" value="AP2-like_int_N"/>
</dbReference>
<dbReference type="Pfam" id="PF14659">
    <property type="entry name" value="Phage_int_SAM_3"/>
    <property type="match status" value="1"/>
</dbReference>
<dbReference type="InterPro" id="IPR002104">
    <property type="entry name" value="Integrase_catalytic"/>
</dbReference>
<dbReference type="GO" id="GO:0006310">
    <property type="term" value="P:DNA recombination"/>
    <property type="evidence" value="ECO:0007669"/>
    <property type="project" value="UniProtKB-KW"/>
</dbReference>
<evidence type="ECO:0000256" key="2">
    <source>
        <dbReference type="ARBA" id="ARBA00022908"/>
    </source>
</evidence>
<dbReference type="Proteomes" id="UP000070452">
    <property type="component" value="Unassembled WGS sequence"/>
</dbReference>
<dbReference type="EMBL" id="WEFP01000001">
    <property type="protein sequence ID" value="KAB7578292.1"/>
    <property type="molecule type" value="Genomic_DNA"/>
</dbReference>
<dbReference type="GO" id="GO:0015074">
    <property type="term" value="P:DNA integration"/>
    <property type="evidence" value="ECO:0007669"/>
    <property type="project" value="UniProtKB-KW"/>
</dbReference>
<reference evidence="9 13" key="3">
    <citation type="submission" date="2018-05" db="EMBL/GenBank/DDBJ databases">
        <title>Vancomycin-resistant Enterococcus faecium strain from Chelyabinsk, Russia.</title>
        <authorList>
            <person name="Gostev V."/>
            <person name="Goncharov A."/>
            <person name="Kolodzhieva V."/>
            <person name="Suvorov A."/>
            <person name="Sidorenko S."/>
            <person name="Zueva L."/>
        </authorList>
    </citation>
    <scope>NUCLEOTIDE SEQUENCE [LARGE SCALE GENOMIC DNA]</scope>
    <source>
        <strain evidence="9 13">20</strain>
    </source>
</reference>
<dbReference type="AlphaFoldDB" id="A0A132ZA79"/>
<dbReference type="Proteomes" id="UP000469871">
    <property type="component" value="Unassembled WGS sequence"/>
</dbReference>
<feature type="domain" description="Tyr recombinase" evidence="5">
    <location>
        <begin position="165"/>
        <end position="380"/>
    </location>
</feature>
<dbReference type="GO" id="GO:0003677">
    <property type="term" value="F:DNA binding"/>
    <property type="evidence" value="ECO:0007669"/>
    <property type="project" value="UniProtKB-KW"/>
</dbReference>
<evidence type="ECO:0000313" key="12">
    <source>
        <dbReference type="Proteomes" id="UP000183509"/>
    </source>
</evidence>
<reference evidence="10 12" key="2">
    <citation type="submission" date="2016-04" db="EMBL/GenBank/DDBJ databases">
        <authorList>
            <person name="Millard A."/>
        </authorList>
    </citation>
    <scope>NUCLEOTIDE SEQUENCE [LARGE SCALE GENOMIC DNA]</scope>
    <source>
        <strain evidence="10">Isolate 22</strain>
    </source>
</reference>
<dbReference type="InterPro" id="IPR011010">
    <property type="entry name" value="DNA_brk_join_enz"/>
</dbReference>
<reference evidence="6 14" key="4">
    <citation type="submission" date="2019-10" db="EMBL/GenBank/DDBJ databases">
        <title>Evolutionary dynamics of vancomycin-resistant Enterococcus faecium during gastrointestinal tract colonization and bloodstream infection in immunocompromised pediatric patients.</title>
        <authorList>
            <person name="Chilambi G.S."/>
            <person name="Nordstrom H.R."/>
            <person name="Evans D.R."/>
            <person name="Ferrolino J."/>
            <person name="Hayden R.T."/>
            <person name="Maron G.M."/>
            <person name="Vo A.N."/>
            <person name="Gilmore M.S."/>
            <person name="Wolf J."/>
            <person name="Rosch J.W."/>
            <person name="Van Tyne D."/>
        </authorList>
    </citation>
    <scope>NUCLEOTIDE SEQUENCE [LARGE SCALE GENOMIC DNA]</scope>
    <source>
        <strain evidence="6 14">VRECG27</strain>
    </source>
</reference>
<name>A0A132ZA79_ENTFC</name>
<evidence type="ECO:0000256" key="1">
    <source>
        <dbReference type="ARBA" id="ARBA00008857"/>
    </source>
</evidence>
<dbReference type="Gene3D" id="1.10.443.10">
    <property type="entry name" value="Intergrase catalytic core"/>
    <property type="match status" value="1"/>
</dbReference>
<dbReference type="Proteomes" id="UP000249070">
    <property type="component" value="Unassembled WGS sequence"/>
</dbReference>
<accession>A0A132ZA79</accession>
<sequence>MSIQKYTTKSGARYSVRLYVRKDENGKQEYYVKKGFKTEKEAKLHEARKKVEIEDTGYHKPSNDLFITVYEEWLPSYRNRVQETTYQRTKDLFRLHILPKFGNKSISKITPVHCQNAVNEWALKFKNIKQLKSYSSQIFEYAIFAELLHRNPMANTNLPKREKKENENYFSLEELKAFWDILNKEEPLKHILIFQLLITTGIRKGELAALHWSDIYFEEQLMYVRKSYATIRNEEKNARRKTVRIQKNTKNISSERILPIDAQTIEMLKIWKKEQARELLQFGINTNTKNQLIFTYVNADGDINQPLHADYSNNILKRLEKKYKFKHVTIHGFRHTHATLLLEGGASIKETQDRLGHKNAETTLNTYSHVTEKAQRNALEKFIAYTGL</sequence>
<dbReference type="Gene3D" id="1.10.150.130">
    <property type="match status" value="1"/>
</dbReference>
<protein>
    <submittedName>
        <fullName evidence="8 10">Recombinase</fullName>
    </submittedName>
    <submittedName>
        <fullName evidence="6">Site-specific integrase</fullName>
    </submittedName>
</protein>
<keyword evidence="4" id="KW-0233">DNA recombination</keyword>
<dbReference type="SUPFAM" id="SSF56349">
    <property type="entry name" value="DNA breaking-rejoining enzymes"/>
    <property type="match status" value="1"/>
</dbReference>
<dbReference type="Pfam" id="PF00589">
    <property type="entry name" value="Phage_integrase"/>
    <property type="match status" value="1"/>
</dbReference>
<evidence type="ECO:0000313" key="7">
    <source>
        <dbReference type="EMBL" id="KAB7578292.1"/>
    </source>
</evidence>
<dbReference type="InterPro" id="IPR010998">
    <property type="entry name" value="Integrase_recombinase_N"/>
</dbReference>
<dbReference type="EMBL" id="FKLM01000046">
    <property type="protein sequence ID" value="SAM50309.1"/>
    <property type="molecule type" value="Genomic_DNA"/>
</dbReference>
<dbReference type="InterPro" id="IPR050808">
    <property type="entry name" value="Phage_Integrase"/>
</dbReference>
<comment type="similarity">
    <text evidence="1">Belongs to the 'phage' integrase family.</text>
</comment>
<evidence type="ECO:0000313" key="14">
    <source>
        <dbReference type="Proteomes" id="UP000469871"/>
    </source>
</evidence>
<evidence type="ECO:0000313" key="10">
    <source>
        <dbReference type="EMBL" id="SAM50309.1"/>
    </source>
</evidence>
<keyword evidence="2" id="KW-0229">DNA integration</keyword>
<evidence type="ECO:0000259" key="5">
    <source>
        <dbReference type="PROSITE" id="PS51898"/>
    </source>
</evidence>
<dbReference type="Pfam" id="PF14657">
    <property type="entry name" value="Arm-DNA-bind_4"/>
    <property type="match status" value="1"/>
</dbReference>
<gene>
    <name evidence="10" type="primary">xerC_9</name>
    <name evidence="8" type="ORF">AWT83_03975</name>
    <name evidence="9" type="ORF">DKP91_06595</name>
    <name evidence="10" type="ORF">DTPHA_602183</name>
    <name evidence="7" type="ORF">GBM73_10500</name>
    <name evidence="6" type="ORF">GBM73_17720</name>
</gene>
<evidence type="ECO:0000256" key="3">
    <source>
        <dbReference type="ARBA" id="ARBA00023125"/>
    </source>
</evidence>
<keyword evidence="3" id="KW-0238">DNA-binding</keyword>
<dbReference type="Proteomes" id="UP000183509">
    <property type="component" value="Unassembled WGS sequence"/>
</dbReference>
<dbReference type="InterPro" id="IPR013762">
    <property type="entry name" value="Integrase-like_cat_sf"/>
</dbReference>
<evidence type="ECO:0000256" key="4">
    <source>
        <dbReference type="ARBA" id="ARBA00023172"/>
    </source>
</evidence>
<evidence type="ECO:0000313" key="11">
    <source>
        <dbReference type="Proteomes" id="UP000070452"/>
    </source>
</evidence>
<dbReference type="RefSeq" id="WP_002318021.1">
    <property type="nucleotide sequence ID" value="NZ_AP022341.1"/>
</dbReference>
<dbReference type="CDD" id="cd01189">
    <property type="entry name" value="INT_ICEBs1_C_like"/>
    <property type="match status" value="1"/>
</dbReference>
<reference evidence="8 11" key="1">
    <citation type="submission" date="2016-01" db="EMBL/GenBank/DDBJ databases">
        <title>Molecular Mechanisms for transfer of large genomic segments between Enterococcus faecium strains.</title>
        <authorList>
            <person name="Garcia-Solache M.A."/>
            <person name="Lebreton F."/>
            <person name="Mclaughlin R.E."/>
            <person name="Whiteaker J.D."/>
            <person name="Gilmore M.S."/>
            <person name="Rice L.B."/>
        </authorList>
    </citation>
    <scope>NUCLEOTIDE SEQUENCE [LARGE SCALE GENOMIC DNA]</scope>
    <source>
        <strain evidence="8 11">D344RRF x C68</strain>
    </source>
</reference>